<dbReference type="Pfam" id="PF01297">
    <property type="entry name" value="ZnuA"/>
    <property type="match status" value="1"/>
</dbReference>
<comment type="caution">
    <text evidence="7">The sequence shown here is derived from an EMBL/GenBank/DDBJ whole genome shotgun (WGS) entry which is preliminary data.</text>
</comment>
<evidence type="ECO:0000256" key="1">
    <source>
        <dbReference type="ARBA" id="ARBA00011028"/>
    </source>
</evidence>
<dbReference type="PRINTS" id="PR00690">
    <property type="entry name" value="ADHESNFAMILY"/>
</dbReference>
<feature type="region of interest" description="Disordered" evidence="5">
    <location>
        <begin position="125"/>
        <end position="148"/>
    </location>
</feature>
<dbReference type="EMBL" id="JAAGWG010000018">
    <property type="protein sequence ID" value="NEK86623.1"/>
    <property type="molecule type" value="Genomic_DNA"/>
</dbReference>
<dbReference type="InterPro" id="IPR006127">
    <property type="entry name" value="ZnuA-like"/>
</dbReference>
<dbReference type="SUPFAM" id="SSF53807">
    <property type="entry name" value="Helical backbone' metal receptor"/>
    <property type="match status" value="1"/>
</dbReference>
<sequence length="323" mass="33034">MRTSTARRAGLAALTASALLAGGCSAGGGDAAADGEVSVVAGFYPLEWAAARVGGERVAVSSLTPAGAEAHDLELTPRDVAAVGEADLLVYLAGFQPALDEAAASEAGESAWDAGQAADLVEGAAHEHEGEGEGEEHAEEEHEGEAHAEDAVDPHFWLDPTRLAAVGDALADRLADLDPDGAATYEENAAALRADLEALDAEIRSGLATCAVDTLVTSHDAFGYLAERYGLEVVGISGLSPSQEPSPAGLAEIADLVQDRGITTVYTETLVDPAVAETVAQEAGVQTAVLDPLEGLTDESAGEDYLQVMRTNLGTLQEGQDCS</sequence>
<dbReference type="Proteomes" id="UP000479241">
    <property type="component" value="Unassembled WGS sequence"/>
</dbReference>
<dbReference type="GO" id="GO:0030001">
    <property type="term" value="P:metal ion transport"/>
    <property type="evidence" value="ECO:0007669"/>
    <property type="project" value="InterPro"/>
</dbReference>
<reference evidence="7 8" key="1">
    <citation type="submission" date="2019-12" db="EMBL/GenBank/DDBJ databases">
        <title>the WGS of Blastococcus saxobsidens 67B17.</title>
        <authorList>
            <person name="Jiang Z."/>
        </authorList>
    </citation>
    <scope>NUCLEOTIDE SEQUENCE [LARGE SCALE GENOMIC DNA]</scope>
    <source>
        <strain evidence="7 8">67B17</strain>
    </source>
</reference>
<keyword evidence="3 6" id="KW-0732">Signal</keyword>
<feature type="signal peptide" evidence="6">
    <location>
        <begin position="1"/>
        <end position="26"/>
    </location>
</feature>
<comment type="similarity">
    <text evidence="1 4">Belongs to the bacterial solute-binding protein 9 family.</text>
</comment>
<organism evidence="7 8">
    <name type="scientific">Blastococcus saxobsidens</name>
    <dbReference type="NCBI Taxonomy" id="138336"/>
    <lineage>
        <taxon>Bacteria</taxon>
        <taxon>Bacillati</taxon>
        <taxon>Actinomycetota</taxon>
        <taxon>Actinomycetes</taxon>
        <taxon>Geodermatophilales</taxon>
        <taxon>Geodermatophilaceae</taxon>
        <taxon>Blastococcus</taxon>
    </lineage>
</organism>
<feature type="chain" id="PRO_5039038347" evidence="6">
    <location>
        <begin position="27"/>
        <end position="323"/>
    </location>
</feature>
<name>A0A6L9W3P1_9ACTN</name>
<evidence type="ECO:0000256" key="3">
    <source>
        <dbReference type="ARBA" id="ARBA00022729"/>
    </source>
</evidence>
<dbReference type="Gene3D" id="3.40.50.1980">
    <property type="entry name" value="Nitrogenase molybdenum iron protein domain"/>
    <property type="match status" value="2"/>
</dbReference>
<dbReference type="AlphaFoldDB" id="A0A6L9W3P1"/>
<feature type="compositionally biased region" description="Acidic residues" evidence="5">
    <location>
        <begin position="132"/>
        <end position="143"/>
    </location>
</feature>
<accession>A0A6L9W3P1</accession>
<protein>
    <submittedName>
        <fullName evidence="7">Zinc ABC transporter substrate-binding protein</fullName>
    </submittedName>
</protein>
<evidence type="ECO:0000256" key="6">
    <source>
        <dbReference type="SAM" id="SignalP"/>
    </source>
</evidence>
<gene>
    <name evidence="7" type="ORF">GCU60_12790</name>
</gene>
<dbReference type="InterPro" id="IPR006128">
    <property type="entry name" value="Lipoprotein_PsaA-like"/>
</dbReference>
<proteinExistence type="inferred from homology"/>
<evidence type="ECO:0000313" key="8">
    <source>
        <dbReference type="Proteomes" id="UP000479241"/>
    </source>
</evidence>
<evidence type="ECO:0000313" key="7">
    <source>
        <dbReference type="EMBL" id="NEK86623.1"/>
    </source>
</evidence>
<dbReference type="GO" id="GO:0007155">
    <property type="term" value="P:cell adhesion"/>
    <property type="evidence" value="ECO:0007669"/>
    <property type="project" value="InterPro"/>
</dbReference>
<dbReference type="InterPro" id="IPR050492">
    <property type="entry name" value="Bact_metal-bind_prot9"/>
</dbReference>
<keyword evidence="2 4" id="KW-0813">Transport</keyword>
<evidence type="ECO:0000256" key="5">
    <source>
        <dbReference type="SAM" id="MobiDB-lite"/>
    </source>
</evidence>
<dbReference type="GO" id="GO:0046872">
    <property type="term" value="F:metal ion binding"/>
    <property type="evidence" value="ECO:0007669"/>
    <property type="project" value="InterPro"/>
</dbReference>
<dbReference type="PANTHER" id="PTHR42953">
    <property type="entry name" value="HIGH-AFFINITY ZINC UPTAKE SYSTEM PROTEIN ZNUA-RELATED"/>
    <property type="match status" value="1"/>
</dbReference>
<dbReference type="RefSeq" id="WP_163205791.1">
    <property type="nucleotide sequence ID" value="NZ_JAAGWG010000018.1"/>
</dbReference>
<dbReference type="PROSITE" id="PS51257">
    <property type="entry name" value="PROKAR_LIPOPROTEIN"/>
    <property type="match status" value="1"/>
</dbReference>
<dbReference type="PANTHER" id="PTHR42953:SF3">
    <property type="entry name" value="HIGH-AFFINITY ZINC UPTAKE SYSTEM PROTEIN ZNUA"/>
    <property type="match status" value="1"/>
</dbReference>
<evidence type="ECO:0000256" key="2">
    <source>
        <dbReference type="ARBA" id="ARBA00022448"/>
    </source>
</evidence>
<evidence type="ECO:0000256" key="4">
    <source>
        <dbReference type="RuleBase" id="RU003512"/>
    </source>
</evidence>